<dbReference type="InterPro" id="IPR002168">
    <property type="entry name" value="Lipase_GDXG_HIS_AS"/>
</dbReference>
<evidence type="ECO:0000313" key="4">
    <source>
        <dbReference type="EMBL" id="RYC33753.1"/>
    </source>
</evidence>
<dbReference type="RefSeq" id="WP_129222612.1">
    <property type="nucleotide sequence ID" value="NZ_QYBB01000001.1"/>
</dbReference>
<accession>A0A4Q2UAC8</accession>
<dbReference type="InterPro" id="IPR050300">
    <property type="entry name" value="GDXG_lipolytic_enzyme"/>
</dbReference>
<evidence type="ECO:0000256" key="2">
    <source>
        <dbReference type="ARBA" id="ARBA00022801"/>
    </source>
</evidence>
<reference evidence="4 5" key="1">
    <citation type="submission" date="2018-12" db="EMBL/GenBank/DDBJ databases">
        <authorList>
            <person name="Grouzdev D.S."/>
            <person name="Krutkina M.S."/>
        </authorList>
    </citation>
    <scope>NUCLEOTIDE SEQUENCE [LARGE SCALE GENOMIC DNA]</scope>
    <source>
        <strain evidence="4 5">RmlP026</strain>
    </source>
</reference>
<gene>
    <name evidence="4" type="ORF">D3273_00410</name>
</gene>
<dbReference type="Pfam" id="PF07859">
    <property type="entry name" value="Abhydrolase_3"/>
    <property type="match status" value="1"/>
</dbReference>
<dbReference type="GO" id="GO:0016787">
    <property type="term" value="F:hydrolase activity"/>
    <property type="evidence" value="ECO:0007669"/>
    <property type="project" value="UniProtKB-KW"/>
</dbReference>
<evidence type="ECO:0000259" key="3">
    <source>
        <dbReference type="Pfam" id="PF07859"/>
    </source>
</evidence>
<reference evidence="4 5" key="2">
    <citation type="submission" date="2019-02" db="EMBL/GenBank/DDBJ databases">
        <title>'Lichenibacterium ramalinii' gen. nov. sp. nov., 'Lichenibacterium minor' gen. nov. sp. nov.</title>
        <authorList>
            <person name="Pankratov T."/>
        </authorList>
    </citation>
    <scope>NUCLEOTIDE SEQUENCE [LARGE SCALE GENOMIC DNA]</scope>
    <source>
        <strain evidence="4 5">RmlP026</strain>
    </source>
</reference>
<dbReference type="OrthoDB" id="9806180at2"/>
<evidence type="ECO:0000256" key="1">
    <source>
        <dbReference type="ARBA" id="ARBA00010515"/>
    </source>
</evidence>
<keyword evidence="2 4" id="KW-0378">Hydrolase</keyword>
<dbReference type="Gene3D" id="3.40.50.1820">
    <property type="entry name" value="alpha/beta hydrolase"/>
    <property type="match status" value="1"/>
</dbReference>
<dbReference type="PANTHER" id="PTHR48081">
    <property type="entry name" value="AB HYDROLASE SUPERFAMILY PROTEIN C4A8.06C"/>
    <property type="match status" value="1"/>
</dbReference>
<dbReference type="AlphaFoldDB" id="A0A4Q2UAC8"/>
<comment type="similarity">
    <text evidence="1">Belongs to the 'GDXG' lipolytic enzyme family.</text>
</comment>
<dbReference type="SUPFAM" id="SSF53474">
    <property type="entry name" value="alpha/beta-Hydrolases"/>
    <property type="match status" value="1"/>
</dbReference>
<comment type="caution">
    <text evidence="4">The sequence shown here is derived from an EMBL/GenBank/DDBJ whole genome shotgun (WGS) entry which is preliminary data.</text>
</comment>
<dbReference type="InterPro" id="IPR013094">
    <property type="entry name" value="AB_hydrolase_3"/>
</dbReference>
<evidence type="ECO:0000313" key="5">
    <source>
        <dbReference type="Proteomes" id="UP000290759"/>
    </source>
</evidence>
<dbReference type="InterPro" id="IPR029058">
    <property type="entry name" value="AB_hydrolase_fold"/>
</dbReference>
<name>A0A4Q2UAC8_9HYPH</name>
<keyword evidence="5" id="KW-1185">Reference proteome</keyword>
<dbReference type="Proteomes" id="UP000290759">
    <property type="component" value="Unassembled WGS sequence"/>
</dbReference>
<dbReference type="PANTHER" id="PTHR48081:SF8">
    <property type="entry name" value="ALPHA_BETA HYDROLASE FOLD-3 DOMAIN-CONTAINING PROTEIN-RELATED"/>
    <property type="match status" value="1"/>
</dbReference>
<feature type="domain" description="Alpha/beta hydrolase fold-3" evidence="3">
    <location>
        <begin position="77"/>
        <end position="279"/>
    </location>
</feature>
<protein>
    <submittedName>
        <fullName evidence="4">Alpha/beta hydrolase</fullName>
    </submittedName>
</protein>
<sequence length="318" mass="32078">MPIDPQAARLMAMLGASRPTDWPSVSAVERRAGFAALMRMAGAPPALPSVRPVAVAGAEGPLEARLYAPSRDPGPGLVYFHGGGFVAGDLDTHDALCRSLALGAGCRVVSVAYRLAPEHPFPAAVDDAEAATADVIARAAAFDIDPARVAVGGDSAGGTLATLAAGALGPRLALQLLLCPVLDAAPATASRRSFARGHLLDAAMMARDLADYAPGAPDPADPRLSPLHRPGLAAMPRALIHTAEFDPLRDEGALYAERLAAAGVAVEHRCHPGMIHHFYGLTGLVPAARAALGAIAAGLGAALAGSDAPGRPGAGAAL</sequence>
<dbReference type="PROSITE" id="PS01173">
    <property type="entry name" value="LIPASE_GDXG_HIS"/>
    <property type="match status" value="1"/>
</dbReference>
<dbReference type="EMBL" id="QYBB01000001">
    <property type="protein sequence ID" value="RYC33753.1"/>
    <property type="molecule type" value="Genomic_DNA"/>
</dbReference>
<proteinExistence type="inferred from homology"/>
<organism evidence="4 5">
    <name type="scientific">Lichenibacterium minor</name>
    <dbReference type="NCBI Taxonomy" id="2316528"/>
    <lineage>
        <taxon>Bacteria</taxon>
        <taxon>Pseudomonadati</taxon>
        <taxon>Pseudomonadota</taxon>
        <taxon>Alphaproteobacteria</taxon>
        <taxon>Hyphomicrobiales</taxon>
        <taxon>Lichenihabitantaceae</taxon>
        <taxon>Lichenibacterium</taxon>
    </lineage>
</organism>